<sequence>MIRSSNSLSSDSVRSTPLKKGWFIMSPTILIGLRSRSSALTSVNQSSLVLTFDFTAWSRTQRIASTPSSYAAGRRCSGARRYSTDTTSAGELADMLEQVRCMGVLAALT</sequence>
<dbReference type="EMBL" id="MNCJ02000319">
    <property type="protein sequence ID" value="KAF5811710.1"/>
    <property type="molecule type" value="Genomic_DNA"/>
</dbReference>
<gene>
    <name evidence="1" type="ORF">HanXRQr2_Chr04g0184571</name>
</gene>
<comment type="caution">
    <text evidence="1">The sequence shown here is derived from an EMBL/GenBank/DDBJ whole genome shotgun (WGS) entry which is preliminary data.</text>
</comment>
<dbReference type="AlphaFoldDB" id="A0A9K3JAM0"/>
<reference evidence="1" key="1">
    <citation type="journal article" date="2017" name="Nature">
        <title>The sunflower genome provides insights into oil metabolism, flowering and Asterid evolution.</title>
        <authorList>
            <person name="Badouin H."/>
            <person name="Gouzy J."/>
            <person name="Grassa C.J."/>
            <person name="Murat F."/>
            <person name="Staton S.E."/>
            <person name="Cottret L."/>
            <person name="Lelandais-Briere C."/>
            <person name="Owens G.L."/>
            <person name="Carrere S."/>
            <person name="Mayjonade B."/>
            <person name="Legrand L."/>
            <person name="Gill N."/>
            <person name="Kane N.C."/>
            <person name="Bowers J.E."/>
            <person name="Hubner S."/>
            <person name="Bellec A."/>
            <person name="Berard A."/>
            <person name="Berges H."/>
            <person name="Blanchet N."/>
            <person name="Boniface M.C."/>
            <person name="Brunel D."/>
            <person name="Catrice O."/>
            <person name="Chaidir N."/>
            <person name="Claudel C."/>
            <person name="Donnadieu C."/>
            <person name="Faraut T."/>
            <person name="Fievet G."/>
            <person name="Helmstetter N."/>
            <person name="King M."/>
            <person name="Knapp S.J."/>
            <person name="Lai Z."/>
            <person name="Le Paslier M.C."/>
            <person name="Lippi Y."/>
            <person name="Lorenzon L."/>
            <person name="Mandel J.R."/>
            <person name="Marage G."/>
            <person name="Marchand G."/>
            <person name="Marquand E."/>
            <person name="Bret-Mestries E."/>
            <person name="Morien E."/>
            <person name="Nambeesan S."/>
            <person name="Nguyen T."/>
            <person name="Pegot-Espagnet P."/>
            <person name="Pouilly N."/>
            <person name="Raftis F."/>
            <person name="Sallet E."/>
            <person name="Schiex T."/>
            <person name="Thomas J."/>
            <person name="Vandecasteele C."/>
            <person name="Vares D."/>
            <person name="Vear F."/>
            <person name="Vautrin S."/>
            <person name="Crespi M."/>
            <person name="Mangin B."/>
            <person name="Burke J.M."/>
            <person name="Salse J."/>
            <person name="Munos S."/>
            <person name="Vincourt P."/>
            <person name="Rieseberg L.H."/>
            <person name="Langlade N.B."/>
        </authorList>
    </citation>
    <scope>NUCLEOTIDE SEQUENCE</scope>
    <source>
        <tissue evidence="1">Leaves</tissue>
    </source>
</reference>
<accession>A0A9K3JAM0</accession>
<dbReference type="Proteomes" id="UP000215914">
    <property type="component" value="Unassembled WGS sequence"/>
</dbReference>
<evidence type="ECO:0000313" key="1">
    <source>
        <dbReference type="EMBL" id="KAF5811710.1"/>
    </source>
</evidence>
<protein>
    <submittedName>
        <fullName evidence="1">Uncharacterized protein</fullName>
    </submittedName>
</protein>
<name>A0A9K3JAM0_HELAN</name>
<reference evidence="1" key="2">
    <citation type="submission" date="2020-06" db="EMBL/GenBank/DDBJ databases">
        <title>Helianthus annuus Genome sequencing and assembly Release 2.</title>
        <authorList>
            <person name="Gouzy J."/>
            <person name="Langlade N."/>
            <person name="Munos S."/>
        </authorList>
    </citation>
    <scope>NUCLEOTIDE SEQUENCE</scope>
    <source>
        <tissue evidence="1">Leaves</tissue>
    </source>
</reference>
<organism evidence="1 2">
    <name type="scientific">Helianthus annuus</name>
    <name type="common">Common sunflower</name>
    <dbReference type="NCBI Taxonomy" id="4232"/>
    <lineage>
        <taxon>Eukaryota</taxon>
        <taxon>Viridiplantae</taxon>
        <taxon>Streptophyta</taxon>
        <taxon>Embryophyta</taxon>
        <taxon>Tracheophyta</taxon>
        <taxon>Spermatophyta</taxon>
        <taxon>Magnoliopsida</taxon>
        <taxon>eudicotyledons</taxon>
        <taxon>Gunneridae</taxon>
        <taxon>Pentapetalae</taxon>
        <taxon>asterids</taxon>
        <taxon>campanulids</taxon>
        <taxon>Asterales</taxon>
        <taxon>Asteraceae</taxon>
        <taxon>Asteroideae</taxon>
        <taxon>Heliantheae alliance</taxon>
        <taxon>Heliantheae</taxon>
        <taxon>Helianthus</taxon>
    </lineage>
</organism>
<evidence type="ECO:0000313" key="2">
    <source>
        <dbReference type="Proteomes" id="UP000215914"/>
    </source>
</evidence>
<keyword evidence="2" id="KW-1185">Reference proteome</keyword>
<proteinExistence type="predicted"/>
<dbReference type="Gramene" id="mRNA:HanXRQr2_Chr04g0184571">
    <property type="protein sequence ID" value="mRNA:HanXRQr2_Chr04g0184571"/>
    <property type="gene ID" value="HanXRQr2_Chr04g0184571"/>
</dbReference>